<name>A0AAD5XDL5_9FUNG</name>
<dbReference type="GO" id="GO:0043001">
    <property type="term" value="P:Golgi to plasma membrane protein transport"/>
    <property type="evidence" value="ECO:0007669"/>
    <property type="project" value="TreeGrafter"/>
</dbReference>
<dbReference type="InterPro" id="IPR005373">
    <property type="entry name" value="PHAF1"/>
</dbReference>
<comment type="similarity">
    <text evidence="1">Belongs to the PHAF1 family.</text>
</comment>
<protein>
    <submittedName>
        <fullName evidence="2">Uncharacterized protein</fullName>
    </submittedName>
</protein>
<reference evidence="2" key="1">
    <citation type="submission" date="2020-05" db="EMBL/GenBank/DDBJ databases">
        <title>Phylogenomic resolution of chytrid fungi.</title>
        <authorList>
            <person name="Stajich J.E."/>
            <person name="Amses K."/>
            <person name="Simmons R."/>
            <person name="Seto K."/>
            <person name="Myers J."/>
            <person name="Bonds A."/>
            <person name="Quandt C.A."/>
            <person name="Barry K."/>
            <person name="Liu P."/>
            <person name="Grigoriev I."/>
            <person name="Longcore J.E."/>
            <person name="James T.Y."/>
        </authorList>
    </citation>
    <scope>NUCLEOTIDE SEQUENCE</scope>
    <source>
        <strain evidence="2">JEL0513</strain>
    </source>
</reference>
<evidence type="ECO:0000256" key="1">
    <source>
        <dbReference type="ARBA" id="ARBA00024339"/>
    </source>
</evidence>
<gene>
    <name evidence="2" type="ORF">HK100_003362</name>
</gene>
<dbReference type="Pfam" id="PF03676">
    <property type="entry name" value="PHAF1"/>
    <property type="match status" value="1"/>
</dbReference>
<dbReference type="GO" id="GO:0005802">
    <property type="term" value="C:trans-Golgi network"/>
    <property type="evidence" value="ECO:0007669"/>
    <property type="project" value="TreeGrafter"/>
</dbReference>
<accession>A0AAD5XDL5</accession>
<comment type="caution">
    <text evidence="2">The sequence shown here is derived from an EMBL/GenBank/DDBJ whole genome shotgun (WGS) entry which is preliminary data.</text>
</comment>
<evidence type="ECO:0000313" key="2">
    <source>
        <dbReference type="EMBL" id="KAJ3109008.1"/>
    </source>
</evidence>
<feature type="non-terminal residue" evidence="2">
    <location>
        <position position="1"/>
    </location>
</feature>
<dbReference type="Proteomes" id="UP001211907">
    <property type="component" value="Unassembled WGS sequence"/>
</dbReference>
<dbReference type="EMBL" id="JADGJH010001832">
    <property type="protein sequence ID" value="KAJ3109008.1"/>
    <property type="molecule type" value="Genomic_DNA"/>
</dbReference>
<dbReference type="InterPro" id="IPR039156">
    <property type="entry name" value="PHAF1/BROMI"/>
</dbReference>
<dbReference type="PANTHER" id="PTHR13465">
    <property type="entry name" value="UPF0183 PROTEIN"/>
    <property type="match status" value="1"/>
</dbReference>
<proteinExistence type="inferred from homology"/>
<keyword evidence="3" id="KW-1185">Reference proteome</keyword>
<dbReference type="PANTHER" id="PTHR13465:SF2">
    <property type="entry name" value="PHAGOSOME ASSEMBLY FACTOR 1"/>
    <property type="match status" value="1"/>
</dbReference>
<dbReference type="AlphaFoldDB" id="A0AAD5XDL5"/>
<evidence type="ECO:0000313" key="3">
    <source>
        <dbReference type="Proteomes" id="UP001211907"/>
    </source>
</evidence>
<organism evidence="2 3">
    <name type="scientific">Physocladia obscura</name>
    <dbReference type="NCBI Taxonomy" id="109957"/>
    <lineage>
        <taxon>Eukaryota</taxon>
        <taxon>Fungi</taxon>
        <taxon>Fungi incertae sedis</taxon>
        <taxon>Chytridiomycota</taxon>
        <taxon>Chytridiomycota incertae sedis</taxon>
        <taxon>Chytridiomycetes</taxon>
        <taxon>Chytridiales</taxon>
        <taxon>Chytriomycetaceae</taxon>
        <taxon>Physocladia</taxon>
    </lineage>
</organism>
<sequence length="272" mass="29224">MEAALLPGVSFGPFVLGASLNTAMANMRSLGLGTSTNPADLIVPDKTRPFSTDIVLSSLVFGVCLRVDSKLQTLRLIEVHSLQSPSSSVTYQGLEIASTRTPPTLRLIFKRMGPTYPGCMNERNEFILAYPGIAFVFPIAEGMLKKDSKSSSVSMDLLLAIPSEKTPIASRIYIFNSLTSLDHISPDFIQSARPVLLKSTACALIHAIPGKGLTFPESGVSISLGTHAQHILACLGNPADVFNKTGPAATSSEEYQIWNYFSLGLDIVFDTL</sequence>